<feature type="signal peptide" evidence="1">
    <location>
        <begin position="1"/>
        <end position="18"/>
    </location>
</feature>
<evidence type="ECO:0000259" key="2">
    <source>
        <dbReference type="PROSITE" id="PS50280"/>
    </source>
</evidence>
<dbReference type="EMBL" id="BRYA01000325">
    <property type="protein sequence ID" value="GMI47043.1"/>
    <property type="molecule type" value="Genomic_DNA"/>
</dbReference>
<proteinExistence type="predicted"/>
<gene>
    <name evidence="3" type="ORF">TrCOL_g159</name>
</gene>
<dbReference type="InterPro" id="IPR001214">
    <property type="entry name" value="SET_dom"/>
</dbReference>
<sequence>MRCASSTILMLLFPLVQTFTLLSPSLSRTSPIATSTSLSSLPLQVAASAVTYTTLVFAYDRPRGSLFVDLGEDVIIRDSNIPGAGKGLFAAKRLPKNTELGLYPGVLVPTQAYRNSAKFKTAVSYAWKLSDDRGVLDPTDPSGSLPSHVPGGSPSIPLSRFLFSTVFSFARKSTALARINEPLEPSGRNVDVFESTKEPTAKFFTIRDVEEGEELYLYYGPNYDRSGYS</sequence>
<evidence type="ECO:0000313" key="4">
    <source>
        <dbReference type="Proteomes" id="UP001165065"/>
    </source>
</evidence>
<keyword evidence="1" id="KW-0732">Signal</keyword>
<reference evidence="4" key="1">
    <citation type="journal article" date="2023" name="Commun. Biol.">
        <title>Genome analysis of Parmales, the sister group of diatoms, reveals the evolutionary specialization of diatoms from phago-mixotrophs to photoautotrophs.</title>
        <authorList>
            <person name="Ban H."/>
            <person name="Sato S."/>
            <person name="Yoshikawa S."/>
            <person name="Yamada K."/>
            <person name="Nakamura Y."/>
            <person name="Ichinomiya M."/>
            <person name="Sato N."/>
            <person name="Blanc-Mathieu R."/>
            <person name="Endo H."/>
            <person name="Kuwata A."/>
            <person name="Ogata H."/>
        </authorList>
    </citation>
    <scope>NUCLEOTIDE SEQUENCE [LARGE SCALE GENOMIC DNA]</scope>
</reference>
<dbReference type="OrthoDB" id="5560686at2759"/>
<keyword evidence="4" id="KW-1185">Reference proteome</keyword>
<dbReference type="PROSITE" id="PS50280">
    <property type="entry name" value="SET"/>
    <property type="match status" value="1"/>
</dbReference>
<evidence type="ECO:0000313" key="3">
    <source>
        <dbReference type="EMBL" id="GMI47043.1"/>
    </source>
</evidence>
<organism evidence="3 4">
    <name type="scientific">Triparma columacea</name>
    <dbReference type="NCBI Taxonomy" id="722753"/>
    <lineage>
        <taxon>Eukaryota</taxon>
        <taxon>Sar</taxon>
        <taxon>Stramenopiles</taxon>
        <taxon>Ochrophyta</taxon>
        <taxon>Bolidophyceae</taxon>
        <taxon>Parmales</taxon>
        <taxon>Triparmaceae</taxon>
        <taxon>Triparma</taxon>
    </lineage>
</organism>
<name>A0A9W7GN46_9STRA</name>
<dbReference type="Pfam" id="PF00856">
    <property type="entry name" value="SET"/>
    <property type="match status" value="1"/>
</dbReference>
<comment type="caution">
    <text evidence="3">The sequence shown here is derived from an EMBL/GenBank/DDBJ whole genome shotgun (WGS) entry which is preliminary data.</text>
</comment>
<feature type="domain" description="SET" evidence="2">
    <location>
        <begin position="72"/>
        <end position="220"/>
    </location>
</feature>
<accession>A0A9W7GN46</accession>
<dbReference type="InterPro" id="IPR046341">
    <property type="entry name" value="SET_dom_sf"/>
</dbReference>
<dbReference type="SUPFAM" id="SSF82199">
    <property type="entry name" value="SET domain"/>
    <property type="match status" value="1"/>
</dbReference>
<dbReference type="Gene3D" id="2.170.270.10">
    <property type="entry name" value="SET domain"/>
    <property type="match status" value="1"/>
</dbReference>
<dbReference type="Proteomes" id="UP001165065">
    <property type="component" value="Unassembled WGS sequence"/>
</dbReference>
<feature type="chain" id="PRO_5040765999" description="SET domain-containing protein" evidence="1">
    <location>
        <begin position="19"/>
        <end position="229"/>
    </location>
</feature>
<dbReference type="SMART" id="SM00317">
    <property type="entry name" value="SET"/>
    <property type="match status" value="1"/>
</dbReference>
<evidence type="ECO:0000256" key="1">
    <source>
        <dbReference type="SAM" id="SignalP"/>
    </source>
</evidence>
<protein>
    <recommendedName>
        <fullName evidence="2">SET domain-containing protein</fullName>
    </recommendedName>
</protein>
<dbReference type="AlphaFoldDB" id="A0A9W7GN46"/>